<proteinExistence type="inferred from homology"/>
<dbReference type="PANTHER" id="PTHR34653">
    <property type="match status" value="1"/>
</dbReference>
<evidence type="ECO:0000256" key="1">
    <source>
        <dbReference type="ARBA" id="ARBA00004117"/>
    </source>
</evidence>
<dbReference type="PANTHER" id="PTHR34653:SF1">
    <property type="entry name" value="FLAGELLAR HOOK-BASAL BODY COMPLEX PROTEIN FLIE"/>
    <property type="match status" value="1"/>
</dbReference>
<comment type="similarity">
    <text evidence="2 4">Belongs to the FliE family.</text>
</comment>
<gene>
    <name evidence="4 6" type="primary">fliE</name>
    <name evidence="6" type="ORF">ACFO3A_05730</name>
</gene>
<dbReference type="Proteomes" id="UP001595967">
    <property type="component" value="Unassembled WGS sequence"/>
</dbReference>
<keyword evidence="6" id="KW-0969">Cilium</keyword>
<dbReference type="Pfam" id="PF02049">
    <property type="entry name" value="FliE"/>
    <property type="match status" value="1"/>
</dbReference>
<dbReference type="NCBIfam" id="TIGR00205">
    <property type="entry name" value="fliE"/>
    <property type="match status" value="1"/>
</dbReference>
<dbReference type="PRINTS" id="PR01006">
    <property type="entry name" value="FLGHOOKFLIE"/>
</dbReference>
<evidence type="ECO:0000256" key="5">
    <source>
        <dbReference type="NCBIfam" id="TIGR00205"/>
    </source>
</evidence>
<keyword evidence="3 4" id="KW-0975">Bacterial flagellum</keyword>
<dbReference type="EMBL" id="JBHSEW010000004">
    <property type="protein sequence ID" value="MFC4621712.1"/>
    <property type="molecule type" value="Genomic_DNA"/>
</dbReference>
<comment type="caution">
    <text evidence="6">The sequence shown here is derived from an EMBL/GenBank/DDBJ whole genome shotgun (WGS) entry which is preliminary data.</text>
</comment>
<dbReference type="InterPro" id="IPR001624">
    <property type="entry name" value="FliE"/>
</dbReference>
<organism evidence="6 7">
    <name type="scientific">Comamonas nitrativorans</name>
    <dbReference type="NCBI Taxonomy" id="108437"/>
    <lineage>
        <taxon>Bacteria</taxon>
        <taxon>Pseudomonadati</taxon>
        <taxon>Pseudomonadota</taxon>
        <taxon>Betaproteobacteria</taxon>
        <taxon>Burkholderiales</taxon>
        <taxon>Comamonadaceae</taxon>
        <taxon>Comamonas</taxon>
    </lineage>
</organism>
<accession>A0ABV9GUM7</accession>
<keyword evidence="6" id="KW-0282">Flagellum</keyword>
<evidence type="ECO:0000256" key="3">
    <source>
        <dbReference type="ARBA" id="ARBA00023143"/>
    </source>
</evidence>
<keyword evidence="6" id="KW-0966">Cell projection</keyword>
<keyword evidence="7" id="KW-1185">Reference proteome</keyword>
<dbReference type="HAMAP" id="MF_00724">
    <property type="entry name" value="FliE"/>
    <property type="match status" value="1"/>
</dbReference>
<reference evidence="7" key="1">
    <citation type="journal article" date="2019" name="Int. J. Syst. Evol. Microbiol.">
        <title>The Global Catalogue of Microorganisms (GCM) 10K type strain sequencing project: providing services to taxonomists for standard genome sequencing and annotation.</title>
        <authorList>
            <consortium name="The Broad Institute Genomics Platform"/>
            <consortium name="The Broad Institute Genome Sequencing Center for Infectious Disease"/>
            <person name="Wu L."/>
            <person name="Ma J."/>
        </authorList>
    </citation>
    <scope>NUCLEOTIDE SEQUENCE [LARGE SCALE GENOMIC DNA]</scope>
    <source>
        <strain evidence="7">JCM 11650</strain>
    </source>
</reference>
<dbReference type="RefSeq" id="WP_377724760.1">
    <property type="nucleotide sequence ID" value="NZ_JBHSEW010000004.1"/>
</dbReference>
<evidence type="ECO:0000256" key="2">
    <source>
        <dbReference type="ARBA" id="ARBA00009272"/>
    </source>
</evidence>
<evidence type="ECO:0000256" key="4">
    <source>
        <dbReference type="HAMAP-Rule" id="MF_00724"/>
    </source>
</evidence>
<sequence length="109" mass="11858">MDLRIQNTQSALSALRGTTDAAARLTKPLQSAEAEGHGFGSALENALRSVSAAQNHSSHLQREVQLENPAVSLEETMVAMQKAQIGFQATLHVRNRLVQAYTDVMNMQV</sequence>
<comment type="subcellular location">
    <subcellularLocation>
        <location evidence="1 4">Bacterial flagellum basal body</location>
    </subcellularLocation>
</comment>
<name>A0ABV9GUM7_9BURK</name>
<evidence type="ECO:0000313" key="6">
    <source>
        <dbReference type="EMBL" id="MFC4621712.1"/>
    </source>
</evidence>
<evidence type="ECO:0000313" key="7">
    <source>
        <dbReference type="Proteomes" id="UP001595967"/>
    </source>
</evidence>
<protein>
    <recommendedName>
        <fullName evidence="4 5">Flagellar hook-basal body complex protein FliE</fullName>
    </recommendedName>
</protein>